<evidence type="ECO:0000256" key="8">
    <source>
        <dbReference type="ARBA" id="ARBA00023139"/>
    </source>
</evidence>
<dbReference type="Proteomes" id="UP000187172">
    <property type="component" value="Unassembled WGS sequence"/>
</dbReference>
<dbReference type="EMBL" id="MRTP01000001">
    <property type="protein sequence ID" value="OMF58613.1"/>
    <property type="molecule type" value="Genomic_DNA"/>
</dbReference>
<feature type="transmembrane region" description="Helical" evidence="13">
    <location>
        <begin position="83"/>
        <end position="100"/>
    </location>
</feature>
<evidence type="ECO:0000256" key="3">
    <source>
        <dbReference type="ARBA" id="ARBA00006071"/>
    </source>
</evidence>
<dbReference type="Gene3D" id="1.10.4030.10">
    <property type="entry name" value="Porin chaperone SurA, peptide-binding domain"/>
    <property type="match status" value="1"/>
</dbReference>
<evidence type="ECO:0000256" key="7">
    <source>
        <dbReference type="ARBA" id="ARBA00023136"/>
    </source>
</evidence>
<comment type="function">
    <text evidence="11">Plays a major role in protein secretion by helping the post-translocational extracellular folding of several secreted proteins.</text>
</comment>
<keyword evidence="16" id="KW-1185">Reference proteome</keyword>
<keyword evidence="13" id="KW-0812">Transmembrane</keyword>
<comment type="subcellular location">
    <subcellularLocation>
        <location evidence="2">Cell membrane</location>
        <topology evidence="2">Lipid-anchor</topology>
    </subcellularLocation>
</comment>
<dbReference type="Pfam" id="PF13616">
    <property type="entry name" value="Rotamase_3"/>
    <property type="match status" value="1"/>
</dbReference>
<dbReference type="InterPro" id="IPR023059">
    <property type="entry name" value="Foldase_PrsA"/>
</dbReference>
<dbReference type="GO" id="GO:0003755">
    <property type="term" value="F:peptidyl-prolyl cis-trans isomerase activity"/>
    <property type="evidence" value="ECO:0007669"/>
    <property type="project" value="UniProtKB-UniRule"/>
</dbReference>
<dbReference type="PROSITE" id="PS50198">
    <property type="entry name" value="PPIC_PPIASE_2"/>
    <property type="match status" value="1"/>
</dbReference>
<keyword evidence="7 11" id="KW-0472">Membrane</keyword>
<dbReference type="Pfam" id="PF13624">
    <property type="entry name" value="SurA_N_3"/>
    <property type="match status" value="1"/>
</dbReference>
<evidence type="ECO:0000256" key="10">
    <source>
        <dbReference type="ARBA" id="ARBA00023288"/>
    </source>
</evidence>
<sequence>MTDKERESLNNEELNNTETTGESSERTSKPAAPSESGAPVLSEMKRDGETPAKPNKEKTPAPKASAAASGPAPKAWSGGTGKVWMAVSLVLAVILVIVLIKPPFNSGSNPTVATVNGTDIKKDKLYDALVDAGGKQTLDSLITEELVNQEASKKGIKVTDADVTKEMDDIKKGFSSDEEFQMALQQSGMSVEDLKKQMNMQVQIRKLLEPEVKVTDDDIKKYFDENKASFNTPEEVKASHILVKTKEEAEGILTQLKGGADFATLAKEKSIDPGSKDNGGDLGFFAKGVMEAPFEEAAFKLQKGEMSGIVQSSNGYHIIKVTDRKAAHTATLDEKKADIKETLITQGISSKASTWIADLKSKAKITNSLDDSANAATDTAAGAGAADTAANTTK</sequence>
<dbReference type="STRING" id="297318.BK138_08900"/>
<name>A0A1R1F3G1_9BACL</name>
<evidence type="ECO:0000256" key="6">
    <source>
        <dbReference type="ARBA" id="ARBA00023110"/>
    </source>
</evidence>
<feature type="compositionally biased region" description="Basic and acidic residues" evidence="12">
    <location>
        <begin position="43"/>
        <end position="60"/>
    </location>
</feature>
<evidence type="ECO:0000256" key="9">
    <source>
        <dbReference type="ARBA" id="ARBA00023235"/>
    </source>
</evidence>
<dbReference type="EC" id="5.2.1.8" evidence="11"/>
<keyword evidence="13" id="KW-1133">Transmembrane helix</keyword>
<comment type="similarity">
    <text evidence="3 11">Belongs to the PrsA family.</text>
</comment>
<dbReference type="SUPFAM" id="SSF109998">
    <property type="entry name" value="Triger factor/SurA peptide-binding domain-like"/>
    <property type="match status" value="1"/>
</dbReference>
<protein>
    <recommendedName>
        <fullName evidence="11">Foldase protein PrsA</fullName>
        <ecNumber evidence="11">5.2.1.8</ecNumber>
    </recommendedName>
</protein>
<feature type="region of interest" description="Disordered" evidence="12">
    <location>
        <begin position="1"/>
        <end position="77"/>
    </location>
</feature>
<dbReference type="InterPro" id="IPR046357">
    <property type="entry name" value="PPIase_dom_sf"/>
</dbReference>
<evidence type="ECO:0000256" key="2">
    <source>
        <dbReference type="ARBA" id="ARBA00004193"/>
    </source>
</evidence>
<evidence type="ECO:0000313" key="16">
    <source>
        <dbReference type="Proteomes" id="UP000187172"/>
    </source>
</evidence>
<dbReference type="PANTHER" id="PTHR47245">
    <property type="entry name" value="PEPTIDYLPROLYL ISOMERASE"/>
    <property type="match status" value="1"/>
</dbReference>
<evidence type="ECO:0000256" key="1">
    <source>
        <dbReference type="ARBA" id="ARBA00000971"/>
    </source>
</evidence>
<gene>
    <name evidence="11" type="primary">prsA</name>
    <name evidence="15" type="ORF">BK138_08900</name>
</gene>
<evidence type="ECO:0000256" key="13">
    <source>
        <dbReference type="SAM" id="Phobius"/>
    </source>
</evidence>
<dbReference type="AlphaFoldDB" id="A0A1R1F3G1"/>
<dbReference type="InterPro" id="IPR027304">
    <property type="entry name" value="Trigger_fact/SurA_dom_sf"/>
</dbReference>
<keyword evidence="8" id="KW-0564">Palmitate</keyword>
<evidence type="ECO:0000259" key="14">
    <source>
        <dbReference type="PROSITE" id="PS50198"/>
    </source>
</evidence>
<dbReference type="PROSITE" id="PS01096">
    <property type="entry name" value="PPIC_PPIASE_1"/>
    <property type="match status" value="1"/>
</dbReference>
<dbReference type="HAMAP" id="MF_01145">
    <property type="entry name" value="Foldase_PrsA"/>
    <property type="match status" value="1"/>
</dbReference>
<dbReference type="GO" id="GO:0006457">
    <property type="term" value="P:protein folding"/>
    <property type="evidence" value="ECO:0007669"/>
    <property type="project" value="UniProtKB-UniRule"/>
</dbReference>
<feature type="domain" description="PpiC" evidence="14">
    <location>
        <begin position="233"/>
        <end position="323"/>
    </location>
</feature>
<dbReference type="SUPFAM" id="SSF54534">
    <property type="entry name" value="FKBP-like"/>
    <property type="match status" value="1"/>
</dbReference>
<keyword evidence="6 11" id="KW-0697">Rotamase</keyword>
<keyword evidence="5 11" id="KW-0732">Signal</keyword>
<evidence type="ECO:0000256" key="12">
    <source>
        <dbReference type="SAM" id="MobiDB-lite"/>
    </source>
</evidence>
<evidence type="ECO:0000256" key="4">
    <source>
        <dbReference type="ARBA" id="ARBA00022475"/>
    </source>
</evidence>
<keyword evidence="9 11" id="KW-0413">Isomerase</keyword>
<comment type="caution">
    <text evidence="15">The sequence shown here is derived from an EMBL/GenBank/DDBJ whole genome shotgun (WGS) entry which is preliminary data.</text>
</comment>
<evidence type="ECO:0000256" key="11">
    <source>
        <dbReference type="HAMAP-Rule" id="MF_01145"/>
    </source>
</evidence>
<evidence type="ECO:0000313" key="15">
    <source>
        <dbReference type="EMBL" id="OMF58613.1"/>
    </source>
</evidence>
<dbReference type="RefSeq" id="WP_076168474.1">
    <property type="nucleotide sequence ID" value="NZ_MRTP01000001.1"/>
</dbReference>
<accession>A0A1R1F3G1</accession>
<dbReference type="InterPro" id="IPR000297">
    <property type="entry name" value="PPIase_PpiC"/>
</dbReference>
<dbReference type="PANTHER" id="PTHR47245:SF1">
    <property type="entry name" value="FOLDASE PROTEIN PRSA"/>
    <property type="match status" value="1"/>
</dbReference>
<dbReference type="Gene3D" id="3.10.50.40">
    <property type="match status" value="1"/>
</dbReference>
<feature type="compositionally biased region" description="Low complexity" evidence="12">
    <location>
        <begin position="11"/>
        <end position="22"/>
    </location>
</feature>
<dbReference type="GO" id="GO:0005886">
    <property type="term" value="C:plasma membrane"/>
    <property type="evidence" value="ECO:0007669"/>
    <property type="project" value="UniProtKB-SubCell"/>
</dbReference>
<comment type="catalytic activity">
    <reaction evidence="1 11">
        <text>[protein]-peptidylproline (omega=180) = [protein]-peptidylproline (omega=0)</text>
        <dbReference type="Rhea" id="RHEA:16237"/>
        <dbReference type="Rhea" id="RHEA-COMP:10747"/>
        <dbReference type="Rhea" id="RHEA-COMP:10748"/>
        <dbReference type="ChEBI" id="CHEBI:83833"/>
        <dbReference type="ChEBI" id="CHEBI:83834"/>
        <dbReference type="EC" id="5.2.1.8"/>
    </reaction>
</comment>
<dbReference type="InterPro" id="IPR050245">
    <property type="entry name" value="PrsA_foldase"/>
</dbReference>
<dbReference type="InterPro" id="IPR023058">
    <property type="entry name" value="PPIase_PpiC_CS"/>
</dbReference>
<feature type="compositionally biased region" description="Low complexity" evidence="12">
    <location>
        <begin position="61"/>
        <end position="77"/>
    </location>
</feature>
<reference evidence="15 16" key="1">
    <citation type="submission" date="2016-11" db="EMBL/GenBank/DDBJ databases">
        <title>Paenibacillus species isolates.</title>
        <authorList>
            <person name="Beno S.M."/>
        </authorList>
    </citation>
    <scope>NUCLEOTIDE SEQUENCE [LARGE SCALE GENOMIC DNA]</scope>
    <source>
        <strain evidence="15 16">FSL R5-0378</strain>
    </source>
</reference>
<keyword evidence="10" id="KW-0449">Lipoprotein</keyword>
<proteinExistence type="inferred from homology"/>
<evidence type="ECO:0000256" key="5">
    <source>
        <dbReference type="ARBA" id="ARBA00022729"/>
    </source>
</evidence>
<organism evidence="15 16">
    <name type="scientific">Paenibacillus rhizosphaerae</name>
    <dbReference type="NCBI Taxonomy" id="297318"/>
    <lineage>
        <taxon>Bacteria</taxon>
        <taxon>Bacillati</taxon>
        <taxon>Bacillota</taxon>
        <taxon>Bacilli</taxon>
        <taxon>Bacillales</taxon>
        <taxon>Paenibacillaceae</taxon>
        <taxon>Paenibacillus</taxon>
    </lineage>
</organism>
<keyword evidence="4 11" id="KW-1003">Cell membrane</keyword>